<dbReference type="STRING" id="1802668.A2831_01790"/>
<dbReference type="Proteomes" id="UP000177507">
    <property type="component" value="Unassembled WGS sequence"/>
</dbReference>
<feature type="region of interest" description="Disordered" evidence="1">
    <location>
        <begin position="243"/>
        <end position="291"/>
    </location>
</feature>
<evidence type="ECO:0000313" key="3">
    <source>
        <dbReference type="EMBL" id="OGN03815.1"/>
    </source>
</evidence>
<organism evidence="3 4">
    <name type="scientific">Candidatus Yanofskybacteria bacterium RIFCSPHIGHO2_01_FULL_44_17</name>
    <dbReference type="NCBI Taxonomy" id="1802668"/>
    <lineage>
        <taxon>Bacteria</taxon>
        <taxon>Candidatus Yanofskyibacteriota</taxon>
    </lineage>
</organism>
<protein>
    <submittedName>
        <fullName evidence="3">Uncharacterized protein</fullName>
    </submittedName>
</protein>
<reference evidence="3 4" key="1">
    <citation type="journal article" date="2016" name="Nat. Commun.">
        <title>Thousands of microbial genomes shed light on interconnected biogeochemical processes in an aquifer system.</title>
        <authorList>
            <person name="Anantharaman K."/>
            <person name="Brown C.T."/>
            <person name="Hug L.A."/>
            <person name="Sharon I."/>
            <person name="Castelle C.J."/>
            <person name="Probst A.J."/>
            <person name="Thomas B.C."/>
            <person name="Singh A."/>
            <person name="Wilkins M.J."/>
            <person name="Karaoz U."/>
            <person name="Brodie E.L."/>
            <person name="Williams K.H."/>
            <person name="Hubbard S.S."/>
            <person name="Banfield J.F."/>
        </authorList>
    </citation>
    <scope>NUCLEOTIDE SEQUENCE [LARGE SCALE GENOMIC DNA]</scope>
</reference>
<evidence type="ECO:0000256" key="1">
    <source>
        <dbReference type="SAM" id="MobiDB-lite"/>
    </source>
</evidence>
<comment type="caution">
    <text evidence="3">The sequence shown here is derived from an EMBL/GenBank/DDBJ whole genome shotgun (WGS) entry which is preliminary data.</text>
</comment>
<proteinExistence type="predicted"/>
<dbReference type="AlphaFoldDB" id="A0A1F8ESG0"/>
<evidence type="ECO:0000313" key="4">
    <source>
        <dbReference type="Proteomes" id="UP000177507"/>
    </source>
</evidence>
<keyword evidence="2" id="KW-1133">Transmembrane helix</keyword>
<gene>
    <name evidence="3" type="ORF">A2831_01790</name>
</gene>
<feature type="transmembrane region" description="Helical" evidence="2">
    <location>
        <begin position="334"/>
        <end position="351"/>
    </location>
</feature>
<keyword evidence="2" id="KW-0812">Transmembrane</keyword>
<accession>A0A1F8ESG0</accession>
<dbReference type="SUPFAM" id="SSF75011">
    <property type="entry name" value="3-carboxy-cis,cis-mucoante lactonizing enzyme"/>
    <property type="match status" value="1"/>
</dbReference>
<dbReference type="EMBL" id="MGJI01000030">
    <property type="protein sequence ID" value="OGN03815.1"/>
    <property type="molecule type" value="Genomic_DNA"/>
</dbReference>
<sequence>MEKISLKPVVKELLRKNSEEGVHFDVLSYQGAGNQEKSLGSFFVVGHIKYSEEDLSYAVSLISSLAKREYYSEQSVLGQSSKKAFEHTLGKLNEILEDFFKNKDLKLNIGLVAIAGNDIYISRLGKFKVALARDDKFIDVLNNVDLFSKDTEDAKQFSNIISGKLHPKDKIFAYFPTRSVVAREKQLNELFVKDDQDVFGQKIAQLASSAVSFSCCGVHINMSEIKEIPVETRPSYGRSILANAESSVKPRPNAQNSHDEEDADNIEGGSKEAPAQEPSLISAKNDPEQQESPRIIPAEFTLSQRKSLLRSVSNKFSKLQNISRLNFRARSRNFILLAAIIVLPLLAIILFRSAGPSSEVKEAISGAEENFRLAQSRLNQSDFKEARKLLQAAILNTADITDKKAVEVRQEINQVLANINYLSDKQPQLYSDISSINSSLSTKAIAAYSDSAAVADVNGTIFSLSQGGVSELTKLKSAPGFMFGGKSAYSIFNGSDLFGVYNLETKNSEVYSLKEPVTALDSVLYENNLYALADNSIYKYADATTVGTKRTVWGSDNASGNLISIAADGNIYAINADGKLIKYFKGKKESEVDLQIVPSFSSRIFTFKDSAFIYLADKTAGLVYILDKSSGGIKTTYSFAQVGPVSDISVSPDGSVWALSADNKAWFIK</sequence>
<evidence type="ECO:0000256" key="2">
    <source>
        <dbReference type="SAM" id="Phobius"/>
    </source>
</evidence>
<name>A0A1F8ESG0_9BACT</name>
<keyword evidence="2" id="KW-0472">Membrane</keyword>